<feature type="domain" description="Sulfatase N-terminal" evidence="1">
    <location>
        <begin position="4"/>
        <end position="337"/>
    </location>
</feature>
<dbReference type="PANTHER" id="PTHR43751">
    <property type="entry name" value="SULFATASE"/>
    <property type="match status" value="1"/>
</dbReference>
<dbReference type="Proteomes" id="UP000830542">
    <property type="component" value="Chromosome"/>
</dbReference>
<name>A0AAV3SC76_HALDO</name>
<dbReference type="RefSeq" id="WP_244700249.1">
    <property type="nucleotide sequence ID" value="NZ_BAAADN010000002.1"/>
</dbReference>
<evidence type="ECO:0000313" key="5">
    <source>
        <dbReference type="Proteomes" id="UP001500962"/>
    </source>
</evidence>
<dbReference type="Proteomes" id="UP001500962">
    <property type="component" value="Unassembled WGS sequence"/>
</dbReference>
<dbReference type="SUPFAM" id="SSF53649">
    <property type="entry name" value="Alkaline phosphatase-like"/>
    <property type="match status" value="1"/>
</dbReference>
<dbReference type="EMBL" id="CP095005">
    <property type="protein sequence ID" value="UOO94450.1"/>
    <property type="molecule type" value="Genomic_DNA"/>
</dbReference>
<evidence type="ECO:0000259" key="1">
    <source>
        <dbReference type="Pfam" id="PF00884"/>
    </source>
</evidence>
<dbReference type="AlphaFoldDB" id="A0AAV3SC76"/>
<sequence>MRQPNVVWITLESTRADHTTMGGYARDTTPNLDRIAGATRGRSFDNCHTHGIWTLASSASILTGTTPTHHGAGMQNDAIPEELDTVPERLQRAGYRTTCLSPNSHLSGGTDLDRGFDEFTWLSADTLVQEAGPRILLKYLRNCRRHGPGLTTDTRKHGTGFVMNEIAKRRIGSYAGDDEPFFLYAHYGDPHHPYHPPRRFLEPYADDFDMTIDEALAFGQYHHDNFHQLIADGCELSDDEWNVLHALYDAEIAHTDELVGDLFAHIRGLDLDNTVFVVTADHGELFGEQGMLAHLVVADDAVTHVPCIVHGADALVDHDGETVQHADLMTTLLESADANTTGMQGVDLREETREHTLTQRGAKRTLKNLDRFEELNPEFDRERYHEATLHALRTDEFKHLKSDERAELFALPNETSDVSDDEPSVVERLDDELQTILETDGQPVSTEERDGEFTDAMKQQLSDLGYLID</sequence>
<keyword evidence="4" id="KW-1185">Reference proteome</keyword>
<organism evidence="2 5">
    <name type="scientific">Halococcus dombrowskii</name>
    <dbReference type="NCBI Taxonomy" id="179637"/>
    <lineage>
        <taxon>Archaea</taxon>
        <taxon>Methanobacteriati</taxon>
        <taxon>Methanobacteriota</taxon>
        <taxon>Stenosarchaea group</taxon>
        <taxon>Halobacteria</taxon>
        <taxon>Halobacteriales</taxon>
        <taxon>Halococcaceae</taxon>
        <taxon>Halococcus</taxon>
    </lineage>
</organism>
<proteinExistence type="predicted"/>
<evidence type="ECO:0000313" key="3">
    <source>
        <dbReference type="EMBL" id="UOO94450.1"/>
    </source>
</evidence>
<dbReference type="CDD" id="cd16148">
    <property type="entry name" value="sulfatase_like"/>
    <property type="match status" value="1"/>
</dbReference>
<dbReference type="InterPro" id="IPR000917">
    <property type="entry name" value="Sulfatase_N"/>
</dbReference>
<keyword evidence="2" id="KW-0378">Hydrolase</keyword>
<reference evidence="2" key="1">
    <citation type="journal article" date="2014" name="Int. J. Syst. Evol. Microbiol.">
        <title>Complete genome sequence of Corynebacterium casei LMG S-19264T (=DSM 44701T), isolated from a smear-ripened cheese.</title>
        <authorList>
            <consortium name="US DOE Joint Genome Institute (JGI-PGF)"/>
            <person name="Walter F."/>
            <person name="Albersmeier A."/>
            <person name="Kalinowski J."/>
            <person name="Ruckert C."/>
        </authorList>
    </citation>
    <scope>NUCLEOTIDE SEQUENCE</scope>
    <source>
        <strain evidence="2">JCM 12289</strain>
    </source>
</reference>
<gene>
    <name evidence="2" type="ORF">GCM10008985_02680</name>
    <name evidence="3" type="ORF">MUK72_10780</name>
</gene>
<evidence type="ECO:0000313" key="2">
    <source>
        <dbReference type="EMBL" id="GAA0450542.1"/>
    </source>
</evidence>
<dbReference type="InterPro" id="IPR052701">
    <property type="entry name" value="GAG_Ulvan_Degrading_Sulfatases"/>
</dbReference>
<protein>
    <submittedName>
        <fullName evidence="2 3">Sulfatase</fullName>
    </submittedName>
</protein>
<dbReference type="EMBL" id="BAAADN010000002">
    <property type="protein sequence ID" value="GAA0450542.1"/>
    <property type="molecule type" value="Genomic_DNA"/>
</dbReference>
<dbReference type="Gene3D" id="3.40.720.10">
    <property type="entry name" value="Alkaline Phosphatase, subunit A"/>
    <property type="match status" value="1"/>
</dbReference>
<dbReference type="KEGG" id="hdo:MUK72_10780"/>
<dbReference type="GeneID" id="71762338"/>
<dbReference type="GO" id="GO:0016787">
    <property type="term" value="F:hydrolase activity"/>
    <property type="evidence" value="ECO:0007669"/>
    <property type="project" value="UniProtKB-KW"/>
</dbReference>
<dbReference type="InterPro" id="IPR017850">
    <property type="entry name" value="Alkaline_phosphatase_core_sf"/>
</dbReference>
<reference evidence="3" key="2">
    <citation type="submission" date="2022-04" db="EMBL/GenBank/DDBJ databases">
        <title>Sequencing and genomic assembly of Halococcus dombrowskii.</title>
        <authorList>
            <person name="Lim S.W."/>
            <person name="MacLea K.S."/>
        </authorList>
    </citation>
    <scope>NUCLEOTIDE SEQUENCE</scope>
    <source>
        <strain evidence="3">H4</strain>
    </source>
</reference>
<evidence type="ECO:0000313" key="4">
    <source>
        <dbReference type="Proteomes" id="UP000830542"/>
    </source>
</evidence>
<accession>A0AAV3SC76</accession>
<dbReference type="PANTHER" id="PTHR43751:SF3">
    <property type="entry name" value="SULFATASE N-TERMINAL DOMAIN-CONTAINING PROTEIN"/>
    <property type="match status" value="1"/>
</dbReference>
<dbReference type="Pfam" id="PF00884">
    <property type="entry name" value="Sulfatase"/>
    <property type="match status" value="1"/>
</dbReference>
<reference evidence="2" key="3">
    <citation type="submission" date="2023-12" db="EMBL/GenBank/DDBJ databases">
        <authorList>
            <person name="Sun Q."/>
            <person name="Inoue M."/>
        </authorList>
    </citation>
    <scope>NUCLEOTIDE SEQUENCE</scope>
    <source>
        <strain evidence="2">JCM 12289</strain>
    </source>
</reference>